<dbReference type="RefSeq" id="WP_220165495.1">
    <property type="nucleotide sequence ID" value="NZ_JAIBOA010000005.1"/>
</dbReference>
<dbReference type="InterPro" id="IPR001647">
    <property type="entry name" value="HTH_TetR"/>
</dbReference>
<protein>
    <submittedName>
        <fullName evidence="7">TetR/AcrR family transcriptional regulator</fullName>
    </submittedName>
</protein>
<evidence type="ECO:0000313" key="7">
    <source>
        <dbReference type="EMBL" id="MBW8482750.1"/>
    </source>
</evidence>
<name>A0ABS7FQS1_9ACTN</name>
<organism evidence="7 8">
    <name type="scientific">Actinomadura parmotrematis</name>
    <dbReference type="NCBI Taxonomy" id="2864039"/>
    <lineage>
        <taxon>Bacteria</taxon>
        <taxon>Bacillati</taxon>
        <taxon>Actinomycetota</taxon>
        <taxon>Actinomycetes</taxon>
        <taxon>Streptosporangiales</taxon>
        <taxon>Thermomonosporaceae</taxon>
        <taxon>Actinomadura</taxon>
    </lineage>
</organism>
<keyword evidence="1" id="KW-0805">Transcription regulation</keyword>
<evidence type="ECO:0000256" key="3">
    <source>
        <dbReference type="ARBA" id="ARBA00023163"/>
    </source>
</evidence>
<comment type="caution">
    <text evidence="7">The sequence shown here is derived from an EMBL/GenBank/DDBJ whole genome shotgun (WGS) entry which is preliminary data.</text>
</comment>
<evidence type="ECO:0000259" key="6">
    <source>
        <dbReference type="PROSITE" id="PS50977"/>
    </source>
</evidence>
<dbReference type="Proteomes" id="UP000774570">
    <property type="component" value="Unassembled WGS sequence"/>
</dbReference>
<keyword evidence="3" id="KW-0804">Transcription</keyword>
<feature type="compositionally biased region" description="Gly residues" evidence="5">
    <location>
        <begin position="246"/>
        <end position="256"/>
    </location>
</feature>
<gene>
    <name evidence="7" type="ORF">K1Y72_10255</name>
</gene>
<dbReference type="InterPro" id="IPR009057">
    <property type="entry name" value="Homeodomain-like_sf"/>
</dbReference>
<dbReference type="InterPro" id="IPR050109">
    <property type="entry name" value="HTH-type_TetR-like_transc_reg"/>
</dbReference>
<dbReference type="Pfam" id="PF00440">
    <property type="entry name" value="TetR_N"/>
    <property type="match status" value="1"/>
</dbReference>
<dbReference type="PANTHER" id="PTHR30055">
    <property type="entry name" value="HTH-TYPE TRANSCRIPTIONAL REGULATOR RUTR"/>
    <property type="match status" value="1"/>
</dbReference>
<dbReference type="PROSITE" id="PS50977">
    <property type="entry name" value="HTH_TETR_2"/>
    <property type="match status" value="1"/>
</dbReference>
<keyword evidence="2 4" id="KW-0238">DNA-binding</keyword>
<feature type="domain" description="HTH tetR-type" evidence="6">
    <location>
        <begin position="21"/>
        <end position="81"/>
    </location>
</feature>
<dbReference type="PRINTS" id="PR00455">
    <property type="entry name" value="HTHTETR"/>
</dbReference>
<evidence type="ECO:0000256" key="1">
    <source>
        <dbReference type="ARBA" id="ARBA00023015"/>
    </source>
</evidence>
<evidence type="ECO:0000256" key="4">
    <source>
        <dbReference type="PROSITE-ProRule" id="PRU00335"/>
    </source>
</evidence>
<dbReference type="Gene3D" id="1.10.357.10">
    <property type="entry name" value="Tetracycline Repressor, domain 2"/>
    <property type="match status" value="1"/>
</dbReference>
<sequence length="256" mass="26842">MTDPNAGPAAPEPGLRERKKRRTRLHIADIATGLFLERGFDQVTVADVARAADVSVNTVFNYFKTKEELFFDRIEEVVEHAAAVFAARRPGESAAAAFRRAFHAGLDDDVIYSGVHPGAERWAATVNASPALVAFQREIGRRSEERLAAALAEATGAGPGDITPRTVAAMIMAVQGGLTRHALDRRLAGAGTEDLLREMHAVADRAFDLLEHGIAGYPATGEAAGPGKDPTDGDTGRDAVPDGAPDGAGGAARGPA</sequence>
<reference evidence="7 8" key="1">
    <citation type="submission" date="2021-07" db="EMBL/GenBank/DDBJ databases">
        <title>Actinomadura sp. PM05-2 isolated from lichen.</title>
        <authorList>
            <person name="Somphong A."/>
            <person name="Phongsopitanun W."/>
            <person name="Tanasupawat S."/>
            <person name="Peongsungnone V."/>
        </authorList>
    </citation>
    <scope>NUCLEOTIDE SEQUENCE [LARGE SCALE GENOMIC DNA]</scope>
    <source>
        <strain evidence="7 8">PM05-2</strain>
    </source>
</reference>
<proteinExistence type="predicted"/>
<dbReference type="Gene3D" id="1.10.10.60">
    <property type="entry name" value="Homeodomain-like"/>
    <property type="match status" value="1"/>
</dbReference>
<feature type="compositionally biased region" description="Basic and acidic residues" evidence="5">
    <location>
        <begin position="229"/>
        <end position="240"/>
    </location>
</feature>
<feature type="region of interest" description="Disordered" evidence="5">
    <location>
        <begin position="217"/>
        <end position="256"/>
    </location>
</feature>
<evidence type="ECO:0000256" key="2">
    <source>
        <dbReference type="ARBA" id="ARBA00023125"/>
    </source>
</evidence>
<dbReference type="SUPFAM" id="SSF46689">
    <property type="entry name" value="Homeodomain-like"/>
    <property type="match status" value="1"/>
</dbReference>
<dbReference type="EMBL" id="JAIBOA010000005">
    <property type="protein sequence ID" value="MBW8482750.1"/>
    <property type="molecule type" value="Genomic_DNA"/>
</dbReference>
<dbReference type="PANTHER" id="PTHR30055:SF234">
    <property type="entry name" value="HTH-TYPE TRANSCRIPTIONAL REGULATOR BETI"/>
    <property type="match status" value="1"/>
</dbReference>
<evidence type="ECO:0000313" key="8">
    <source>
        <dbReference type="Proteomes" id="UP000774570"/>
    </source>
</evidence>
<evidence type="ECO:0000256" key="5">
    <source>
        <dbReference type="SAM" id="MobiDB-lite"/>
    </source>
</evidence>
<feature type="DNA-binding region" description="H-T-H motif" evidence="4">
    <location>
        <begin position="44"/>
        <end position="63"/>
    </location>
</feature>
<accession>A0ABS7FQS1</accession>
<keyword evidence="8" id="KW-1185">Reference proteome</keyword>